<dbReference type="GO" id="GO:0008270">
    <property type="term" value="F:zinc ion binding"/>
    <property type="evidence" value="ECO:0007669"/>
    <property type="project" value="InterPro"/>
</dbReference>
<accession>A0A6G1WKG8</accession>
<keyword evidence="2" id="KW-0560">Oxidoreductase</keyword>
<dbReference type="EMBL" id="WISB01000089">
    <property type="protein sequence ID" value="MQW70219.1"/>
    <property type="molecule type" value="Genomic_DNA"/>
</dbReference>
<dbReference type="Gene3D" id="3.90.180.10">
    <property type="entry name" value="Medium-chain alcohol dehydrogenases, catalytic domain"/>
    <property type="match status" value="1"/>
</dbReference>
<dbReference type="GO" id="GO:0005829">
    <property type="term" value="C:cytosol"/>
    <property type="evidence" value="ECO:0007669"/>
    <property type="project" value="TreeGrafter"/>
</dbReference>
<dbReference type="GO" id="GO:0003960">
    <property type="term" value="F:quinone reductase (NADPH) activity"/>
    <property type="evidence" value="ECO:0007669"/>
    <property type="project" value="InterPro"/>
</dbReference>
<dbReference type="Pfam" id="PF13602">
    <property type="entry name" value="ADH_zinc_N_2"/>
    <property type="match status" value="1"/>
</dbReference>
<evidence type="ECO:0000256" key="1">
    <source>
        <dbReference type="ARBA" id="ARBA00022857"/>
    </source>
</evidence>
<dbReference type="InterPro" id="IPR002364">
    <property type="entry name" value="Quin_OxRdtase/zeta-crystal_CS"/>
</dbReference>
<dbReference type="SUPFAM" id="SSF51735">
    <property type="entry name" value="NAD(P)-binding Rossmann-fold domains"/>
    <property type="match status" value="1"/>
</dbReference>
<dbReference type="InterPro" id="IPR020843">
    <property type="entry name" value="ER"/>
</dbReference>
<evidence type="ECO:0000259" key="3">
    <source>
        <dbReference type="SMART" id="SM00829"/>
    </source>
</evidence>
<organism evidence="4">
    <name type="scientific">Sinorhizobium medicae</name>
    <dbReference type="NCBI Taxonomy" id="110321"/>
    <lineage>
        <taxon>Bacteria</taxon>
        <taxon>Pseudomonadati</taxon>
        <taxon>Pseudomonadota</taxon>
        <taxon>Alphaproteobacteria</taxon>
        <taxon>Hyphomicrobiales</taxon>
        <taxon>Rhizobiaceae</taxon>
        <taxon>Sinorhizobium/Ensifer group</taxon>
        <taxon>Sinorhizobium</taxon>
    </lineage>
</organism>
<dbReference type="SMART" id="SM00829">
    <property type="entry name" value="PKS_ER"/>
    <property type="match status" value="1"/>
</dbReference>
<sequence length="322" mass="33603">MKAVVMKEVGGTDVMELVDCPEPVAQPGHVVVEIAAAGVNFMDIGVRQGMAWTEIPNPKVLGVEGAGRAIAVGDGVGELEVGDRVAWAYAPGSYAQRHSIPAGSLVKIPDAIDDATAASVMMQGLTASHFATDFYPVQAGDIALVHAAAGGVGLLLTQIIRLKGGRVIGRVSSEDKVACARKAGAEHVIVDAEGQFADDVLRVTGGEGVNVVYDGSGPKTFKGSIDALRRSGTFCWYGPVLGGPGPLDIMSLPKSIKIGYATFMDHVHTHEHLLARTKQLFEWIEDGSITVTTGGVYPLADAARAHADMASRATTGKLLLIP</sequence>
<comment type="caution">
    <text evidence="4">The sequence shown here is derived from an EMBL/GenBank/DDBJ whole genome shotgun (WGS) entry which is preliminary data.</text>
</comment>
<dbReference type="PANTHER" id="PTHR48106:SF13">
    <property type="entry name" value="QUINONE OXIDOREDUCTASE-RELATED"/>
    <property type="match status" value="1"/>
</dbReference>
<feature type="domain" description="Enoyl reductase (ER)" evidence="3">
    <location>
        <begin position="10"/>
        <end position="320"/>
    </location>
</feature>
<name>A0A6G1WKG8_9HYPH</name>
<evidence type="ECO:0000313" key="4">
    <source>
        <dbReference type="EMBL" id="MQW70219.1"/>
    </source>
</evidence>
<dbReference type="RefSeq" id="WP_153316317.1">
    <property type="nucleotide sequence ID" value="NZ_WISB01000089.1"/>
</dbReference>
<dbReference type="AlphaFoldDB" id="A0A6G1WKG8"/>
<protein>
    <submittedName>
        <fullName evidence="4">Zinc-binding dehydrogenase</fullName>
    </submittedName>
</protein>
<keyword evidence="1" id="KW-0521">NADP</keyword>
<dbReference type="Gene3D" id="3.40.50.720">
    <property type="entry name" value="NAD(P)-binding Rossmann-like Domain"/>
    <property type="match status" value="1"/>
</dbReference>
<dbReference type="InterPro" id="IPR011032">
    <property type="entry name" value="GroES-like_sf"/>
</dbReference>
<dbReference type="Pfam" id="PF08240">
    <property type="entry name" value="ADH_N"/>
    <property type="match status" value="1"/>
</dbReference>
<dbReference type="SUPFAM" id="SSF50129">
    <property type="entry name" value="GroES-like"/>
    <property type="match status" value="1"/>
</dbReference>
<dbReference type="PROSITE" id="PS01162">
    <property type="entry name" value="QOR_ZETA_CRYSTAL"/>
    <property type="match status" value="1"/>
</dbReference>
<proteinExistence type="predicted"/>
<dbReference type="CDD" id="cd05286">
    <property type="entry name" value="QOR2"/>
    <property type="match status" value="1"/>
</dbReference>
<dbReference type="InterPro" id="IPR036291">
    <property type="entry name" value="NAD(P)-bd_dom_sf"/>
</dbReference>
<dbReference type="GO" id="GO:0035925">
    <property type="term" value="F:mRNA 3'-UTR AU-rich region binding"/>
    <property type="evidence" value="ECO:0007669"/>
    <property type="project" value="TreeGrafter"/>
</dbReference>
<dbReference type="PANTHER" id="PTHR48106">
    <property type="entry name" value="QUINONE OXIDOREDUCTASE PIG3-RELATED"/>
    <property type="match status" value="1"/>
</dbReference>
<dbReference type="GO" id="GO:0070402">
    <property type="term" value="F:NADPH binding"/>
    <property type="evidence" value="ECO:0007669"/>
    <property type="project" value="TreeGrafter"/>
</dbReference>
<gene>
    <name evidence="4" type="ORF">GHJ91_13915</name>
</gene>
<dbReference type="InterPro" id="IPR013154">
    <property type="entry name" value="ADH-like_N"/>
</dbReference>
<evidence type="ECO:0000256" key="2">
    <source>
        <dbReference type="ARBA" id="ARBA00023002"/>
    </source>
</evidence>
<reference evidence="4" key="1">
    <citation type="journal article" date="2013" name="Genome Biol.">
        <title>Comparative genomics of the core and accessory genomes of 48 Sinorhizobium strains comprising five genospecies.</title>
        <authorList>
            <person name="Sugawara M."/>
            <person name="Epstein B."/>
            <person name="Badgley B.D."/>
            <person name="Unno T."/>
            <person name="Xu L."/>
            <person name="Reese J."/>
            <person name="Gyaneshwar P."/>
            <person name="Denny R."/>
            <person name="Mudge J."/>
            <person name="Bharti A.K."/>
            <person name="Farmer A.D."/>
            <person name="May G.D."/>
            <person name="Woodward J.E."/>
            <person name="Medigue C."/>
            <person name="Vallenet D."/>
            <person name="Lajus A."/>
            <person name="Rouy Z."/>
            <person name="Martinez-Vaz B."/>
            <person name="Tiffin P."/>
            <person name="Young N.D."/>
            <person name="Sadowsky M.J."/>
        </authorList>
    </citation>
    <scope>NUCLEOTIDE SEQUENCE</scope>
    <source>
        <strain evidence="4">M1</strain>
    </source>
</reference>
<dbReference type="InterPro" id="IPR047618">
    <property type="entry name" value="QOR-like"/>
</dbReference>